<dbReference type="PROSITE" id="PS00108">
    <property type="entry name" value="PROTEIN_KINASE_ST"/>
    <property type="match status" value="1"/>
</dbReference>
<keyword evidence="3" id="KW-0547">Nucleotide-binding</keyword>
<evidence type="ECO:0000256" key="5">
    <source>
        <dbReference type="ARBA" id="ARBA00022840"/>
    </source>
</evidence>
<protein>
    <recommendedName>
        <fullName evidence="6">Protein kinase domain-containing protein</fullName>
    </recommendedName>
</protein>
<evidence type="ECO:0000256" key="1">
    <source>
        <dbReference type="ARBA" id="ARBA00022527"/>
    </source>
</evidence>
<keyword evidence="4" id="KW-0418">Kinase</keyword>
<evidence type="ECO:0000259" key="6">
    <source>
        <dbReference type="PROSITE" id="PS50011"/>
    </source>
</evidence>
<evidence type="ECO:0000256" key="2">
    <source>
        <dbReference type="ARBA" id="ARBA00022679"/>
    </source>
</evidence>
<accession>A0ABR2JRK8</accession>
<evidence type="ECO:0000313" key="7">
    <source>
        <dbReference type="EMBL" id="KAK8881334.1"/>
    </source>
</evidence>
<sequence length="303" mass="35568">MFRTETEAGYPIYIPYRFRGYKIVKDINKGNFSAVVQVFDTEKKKEFAAKIISKSQMEYNNQTERIANEIEIHNSLNHPNIIKNEDSFEITNSFGEEFIILIEEYCPNGDFFDFIWNRKTKKESQIRKIAQQITSALLYLHQQGIAHCDIKPENILLDKDNKPKLCDFNLSVDTKKPFNIHDVGGTPLYQAPEMISMRNVDLFKADIWSLGIIIYALEEERLPFEFRYNRRVGPIELKTKNEKLKSLSKRCFEIDVSKRSDAENLIQHEFFNEIDENNLDDHDLLYTAQKYTLRRMKSGTSLP</sequence>
<dbReference type="EMBL" id="JAPFFF010000010">
    <property type="protein sequence ID" value="KAK8881334.1"/>
    <property type="molecule type" value="Genomic_DNA"/>
</dbReference>
<evidence type="ECO:0000313" key="8">
    <source>
        <dbReference type="Proteomes" id="UP001470230"/>
    </source>
</evidence>
<organism evidence="7 8">
    <name type="scientific">Tritrichomonas musculus</name>
    <dbReference type="NCBI Taxonomy" id="1915356"/>
    <lineage>
        <taxon>Eukaryota</taxon>
        <taxon>Metamonada</taxon>
        <taxon>Parabasalia</taxon>
        <taxon>Tritrichomonadida</taxon>
        <taxon>Tritrichomonadidae</taxon>
        <taxon>Tritrichomonas</taxon>
    </lineage>
</organism>
<evidence type="ECO:0000256" key="4">
    <source>
        <dbReference type="ARBA" id="ARBA00022777"/>
    </source>
</evidence>
<dbReference type="Gene3D" id="1.10.510.10">
    <property type="entry name" value="Transferase(Phosphotransferase) domain 1"/>
    <property type="match status" value="1"/>
</dbReference>
<keyword evidence="5" id="KW-0067">ATP-binding</keyword>
<name>A0ABR2JRK8_9EUKA</name>
<feature type="domain" description="Protein kinase" evidence="6">
    <location>
        <begin position="21"/>
        <end position="271"/>
    </location>
</feature>
<proteinExistence type="predicted"/>
<keyword evidence="2" id="KW-0808">Transferase</keyword>
<comment type="caution">
    <text evidence="7">The sequence shown here is derived from an EMBL/GenBank/DDBJ whole genome shotgun (WGS) entry which is preliminary data.</text>
</comment>
<reference evidence="7 8" key="1">
    <citation type="submission" date="2024-04" db="EMBL/GenBank/DDBJ databases">
        <title>Tritrichomonas musculus Genome.</title>
        <authorList>
            <person name="Alves-Ferreira E."/>
            <person name="Grigg M."/>
            <person name="Lorenzi H."/>
            <person name="Galac M."/>
        </authorList>
    </citation>
    <scope>NUCLEOTIDE SEQUENCE [LARGE SCALE GENOMIC DNA]</scope>
    <source>
        <strain evidence="7 8">EAF2021</strain>
    </source>
</reference>
<dbReference type="Proteomes" id="UP001470230">
    <property type="component" value="Unassembled WGS sequence"/>
</dbReference>
<dbReference type="InterPro" id="IPR000719">
    <property type="entry name" value="Prot_kinase_dom"/>
</dbReference>
<dbReference type="PANTHER" id="PTHR24345:SF0">
    <property type="entry name" value="CELL CYCLE SERINE_THREONINE-PROTEIN KINASE CDC5_MSD2"/>
    <property type="match status" value="1"/>
</dbReference>
<dbReference type="PROSITE" id="PS50011">
    <property type="entry name" value="PROTEIN_KINASE_DOM"/>
    <property type="match status" value="1"/>
</dbReference>
<dbReference type="PANTHER" id="PTHR24345">
    <property type="entry name" value="SERINE/THREONINE-PROTEIN KINASE PLK"/>
    <property type="match status" value="1"/>
</dbReference>
<evidence type="ECO:0000256" key="3">
    <source>
        <dbReference type="ARBA" id="ARBA00022741"/>
    </source>
</evidence>
<keyword evidence="1" id="KW-0723">Serine/threonine-protein kinase</keyword>
<dbReference type="SUPFAM" id="SSF56112">
    <property type="entry name" value="Protein kinase-like (PK-like)"/>
    <property type="match status" value="1"/>
</dbReference>
<dbReference type="InterPro" id="IPR011009">
    <property type="entry name" value="Kinase-like_dom_sf"/>
</dbReference>
<dbReference type="Pfam" id="PF00069">
    <property type="entry name" value="Pkinase"/>
    <property type="match status" value="1"/>
</dbReference>
<gene>
    <name evidence="7" type="ORF">M9Y10_004069</name>
</gene>
<dbReference type="InterPro" id="IPR008271">
    <property type="entry name" value="Ser/Thr_kinase_AS"/>
</dbReference>
<dbReference type="SMART" id="SM00220">
    <property type="entry name" value="S_TKc"/>
    <property type="match status" value="1"/>
</dbReference>
<keyword evidence="8" id="KW-1185">Reference proteome</keyword>